<evidence type="ECO:0000313" key="3">
    <source>
        <dbReference type="Proteomes" id="UP000247569"/>
    </source>
</evidence>
<organism evidence="2 3">
    <name type="scientific">Nocardia tenerifensis</name>
    <dbReference type="NCBI Taxonomy" id="228006"/>
    <lineage>
        <taxon>Bacteria</taxon>
        <taxon>Bacillati</taxon>
        <taxon>Actinomycetota</taxon>
        <taxon>Actinomycetes</taxon>
        <taxon>Mycobacteriales</taxon>
        <taxon>Nocardiaceae</taxon>
        <taxon>Nocardia</taxon>
    </lineage>
</organism>
<evidence type="ECO:0000256" key="1">
    <source>
        <dbReference type="SAM" id="SignalP"/>
    </source>
</evidence>
<feature type="chain" id="PRO_5016419892" evidence="1">
    <location>
        <begin position="31"/>
        <end position="144"/>
    </location>
</feature>
<dbReference type="Pfam" id="PF07366">
    <property type="entry name" value="SnoaL"/>
    <property type="match status" value="1"/>
</dbReference>
<protein>
    <submittedName>
        <fullName evidence="2">SnoaL-like polyketide cyclase</fullName>
    </submittedName>
</protein>
<feature type="signal peptide" evidence="1">
    <location>
        <begin position="1"/>
        <end position="30"/>
    </location>
</feature>
<keyword evidence="1" id="KW-0732">Signal</keyword>
<dbReference type="Gene3D" id="3.10.450.50">
    <property type="match status" value="1"/>
</dbReference>
<dbReference type="AlphaFoldDB" id="A0A318JNR7"/>
<dbReference type="PROSITE" id="PS51257">
    <property type="entry name" value="PROKAR_LIPOPROTEIN"/>
    <property type="match status" value="1"/>
</dbReference>
<dbReference type="SUPFAM" id="SSF54427">
    <property type="entry name" value="NTF2-like"/>
    <property type="match status" value="1"/>
</dbReference>
<keyword evidence="3" id="KW-1185">Reference proteome</keyword>
<dbReference type="EMBL" id="QJKF01000019">
    <property type="protein sequence ID" value="PXX56548.1"/>
    <property type="molecule type" value="Genomic_DNA"/>
</dbReference>
<reference evidence="2 3" key="1">
    <citation type="submission" date="2018-05" db="EMBL/GenBank/DDBJ databases">
        <title>Genomic Encyclopedia of Type Strains, Phase IV (KMG-IV): sequencing the most valuable type-strain genomes for metagenomic binning, comparative biology and taxonomic classification.</title>
        <authorList>
            <person name="Goeker M."/>
        </authorList>
    </citation>
    <scope>NUCLEOTIDE SEQUENCE [LARGE SCALE GENOMIC DNA]</scope>
    <source>
        <strain evidence="2 3">DSM 44704</strain>
    </source>
</reference>
<dbReference type="GO" id="GO:0030638">
    <property type="term" value="P:polyketide metabolic process"/>
    <property type="evidence" value="ECO:0007669"/>
    <property type="project" value="InterPro"/>
</dbReference>
<proteinExistence type="predicted"/>
<evidence type="ECO:0000313" key="2">
    <source>
        <dbReference type="EMBL" id="PXX56548.1"/>
    </source>
</evidence>
<accession>A0A318JNR7</accession>
<dbReference type="Proteomes" id="UP000247569">
    <property type="component" value="Unassembled WGS sequence"/>
</dbReference>
<gene>
    <name evidence="2" type="ORF">DFR70_119100</name>
</gene>
<comment type="caution">
    <text evidence="2">The sequence shown here is derived from an EMBL/GenBank/DDBJ whole genome shotgun (WGS) entry which is preliminary data.</text>
</comment>
<dbReference type="InterPro" id="IPR009959">
    <property type="entry name" value="Cyclase_SnoaL-like"/>
</dbReference>
<sequence length="144" mass="14904">MKSPARFGLVLSTAALLVAACGPQSTPVSGADLIDHTAGLVVPGSVHLTPGADRSRSAQLVHTAQQLYTFWHTGDSSYLDRALSPDFRDNTLPSGRPQGPAGPRAASAGFRVAVPDLTCELADLYLTDDTLTAAWCSAVTSPAA</sequence>
<name>A0A318JNR7_9NOCA</name>
<dbReference type="InterPro" id="IPR032710">
    <property type="entry name" value="NTF2-like_dom_sf"/>
</dbReference>